<dbReference type="EMBL" id="JAMXFF010000043">
    <property type="protein sequence ID" value="MCT7969120.1"/>
    <property type="molecule type" value="Genomic_DNA"/>
</dbReference>
<evidence type="ECO:0000313" key="1">
    <source>
        <dbReference type="EMBL" id="MCT7969120.1"/>
    </source>
</evidence>
<sequence>MVSPESGRSQSNSERLTLEQLPYSLGISQIVDVKWVKCCSRTIPQSRDCSFESCLRLEDLGDRSLIPIINLSGKGARD</sequence>
<proteinExistence type="predicted"/>
<name>A0ABT2MYR1_9CYAN</name>
<comment type="caution">
    <text evidence="1">The sequence shown here is derived from an EMBL/GenBank/DDBJ whole genome shotgun (WGS) entry which is preliminary data.</text>
</comment>
<organism evidence="1 2">
    <name type="scientific">Laspinema palackyanum D2a</name>
    <dbReference type="NCBI Taxonomy" id="2953684"/>
    <lineage>
        <taxon>Bacteria</taxon>
        <taxon>Bacillati</taxon>
        <taxon>Cyanobacteriota</taxon>
        <taxon>Cyanophyceae</taxon>
        <taxon>Oscillatoriophycideae</taxon>
        <taxon>Oscillatoriales</taxon>
        <taxon>Laspinemataceae</taxon>
        <taxon>Laspinema</taxon>
        <taxon>Laspinema palackyanum</taxon>
    </lineage>
</organism>
<protein>
    <submittedName>
        <fullName evidence="1">Uncharacterized protein</fullName>
    </submittedName>
</protein>
<evidence type="ECO:0000313" key="2">
    <source>
        <dbReference type="Proteomes" id="UP001525890"/>
    </source>
</evidence>
<reference evidence="1 2" key="1">
    <citation type="journal article" date="2022" name="Front. Microbiol.">
        <title>High genomic differentiation and limited gene flow indicate recent cryptic speciation within the genus Laspinema (cyanobacteria).</title>
        <authorList>
            <person name="Stanojkovic A."/>
            <person name="Skoupy S."/>
            <person name="Skaloud P."/>
            <person name="Dvorak P."/>
        </authorList>
    </citation>
    <scope>NUCLEOTIDE SEQUENCE [LARGE SCALE GENOMIC DNA]</scope>
    <source>
        <strain evidence="1 2">D2a</strain>
    </source>
</reference>
<keyword evidence="2" id="KW-1185">Reference proteome</keyword>
<gene>
    <name evidence="1" type="ORF">NG799_22660</name>
</gene>
<dbReference type="RefSeq" id="WP_368008594.1">
    <property type="nucleotide sequence ID" value="NZ_JAMXFF010000043.1"/>
</dbReference>
<dbReference type="Proteomes" id="UP001525890">
    <property type="component" value="Unassembled WGS sequence"/>
</dbReference>
<accession>A0ABT2MYR1</accession>